<reference evidence="3" key="1">
    <citation type="submission" date="2021-02" db="EMBL/GenBank/DDBJ databases">
        <authorList>
            <person name="Dougan E. K."/>
            <person name="Rhodes N."/>
            <person name="Thang M."/>
            <person name="Chan C."/>
        </authorList>
    </citation>
    <scope>NUCLEOTIDE SEQUENCE</scope>
</reference>
<dbReference type="InterPro" id="IPR051262">
    <property type="entry name" value="SMP-30/CGR1_Lactonase"/>
</dbReference>
<organism evidence="3 4">
    <name type="scientific">Symbiodinium natans</name>
    <dbReference type="NCBI Taxonomy" id="878477"/>
    <lineage>
        <taxon>Eukaryota</taxon>
        <taxon>Sar</taxon>
        <taxon>Alveolata</taxon>
        <taxon>Dinophyceae</taxon>
        <taxon>Suessiales</taxon>
        <taxon>Symbiodiniaceae</taxon>
        <taxon>Symbiodinium</taxon>
    </lineage>
</organism>
<keyword evidence="1" id="KW-0378">Hydrolase</keyword>
<evidence type="ECO:0000313" key="4">
    <source>
        <dbReference type="Proteomes" id="UP000604046"/>
    </source>
</evidence>
<evidence type="ECO:0000313" key="3">
    <source>
        <dbReference type="EMBL" id="CAE7223925.1"/>
    </source>
</evidence>
<dbReference type="EMBL" id="CAJNDS010000633">
    <property type="protein sequence ID" value="CAE7223925.1"/>
    <property type="molecule type" value="Genomic_DNA"/>
</dbReference>
<accession>A0A812KAC9</accession>
<dbReference type="OrthoDB" id="423498at2759"/>
<gene>
    <name evidence="3" type="primary">gnl</name>
    <name evidence="3" type="ORF">SNAT2548_LOCUS8484</name>
</gene>
<dbReference type="SUPFAM" id="SSF63829">
    <property type="entry name" value="Calcium-dependent phosphotriesterase"/>
    <property type="match status" value="1"/>
</dbReference>
<dbReference type="Proteomes" id="UP000604046">
    <property type="component" value="Unassembled WGS sequence"/>
</dbReference>
<feature type="domain" description="SMP-30/Gluconolactonase/LRE-like region" evidence="2">
    <location>
        <begin position="31"/>
        <end position="266"/>
    </location>
</feature>
<dbReference type="AlphaFoldDB" id="A0A812KAC9"/>
<proteinExistence type="predicted"/>
<dbReference type="PANTHER" id="PTHR47572">
    <property type="entry name" value="LIPOPROTEIN-RELATED"/>
    <property type="match status" value="1"/>
</dbReference>
<dbReference type="InterPro" id="IPR013658">
    <property type="entry name" value="SGL"/>
</dbReference>
<evidence type="ECO:0000256" key="1">
    <source>
        <dbReference type="ARBA" id="ARBA00022801"/>
    </source>
</evidence>
<evidence type="ECO:0000259" key="2">
    <source>
        <dbReference type="Pfam" id="PF08450"/>
    </source>
</evidence>
<protein>
    <submittedName>
        <fullName evidence="3">Gnl protein</fullName>
    </submittedName>
</protein>
<dbReference type="Pfam" id="PF08450">
    <property type="entry name" value="SGL"/>
    <property type="match status" value="1"/>
</dbReference>
<dbReference type="GO" id="GO:0016787">
    <property type="term" value="F:hydrolase activity"/>
    <property type="evidence" value="ECO:0007669"/>
    <property type="project" value="UniProtKB-KW"/>
</dbReference>
<name>A0A812KAC9_9DINO</name>
<dbReference type="Gene3D" id="2.120.10.30">
    <property type="entry name" value="TolB, C-terminal domain"/>
    <property type="match status" value="1"/>
</dbReference>
<comment type="caution">
    <text evidence="3">The sequence shown here is derived from an EMBL/GenBank/DDBJ whole genome shotgun (WGS) entry which is preliminary data.</text>
</comment>
<dbReference type="InterPro" id="IPR011042">
    <property type="entry name" value="6-blade_b-propeller_TolB-like"/>
</dbReference>
<keyword evidence="4" id="KW-1185">Reference proteome</keyword>
<sequence length="278" mass="30736">MRIASIALPFAGSCLCAEPKVERLATGFRFTEGPALALDGSVYFTEIFTRRTYRWLQAGEVGEVVLFQEENGQANGLAFDTDGNLFICEQHTRRISKLTSDGDLVKLIDTFEGKKLNSPNDLFLSPNGGIYFTDPRFTNRESMELDHESVYFLNSRGLLALAADGLVRPNGIVGTPCGKWLYVGDQSDRKTFRYRVANNGSLSGRMLFADQGSDGMAIDSKGNLYLTDEGVDIYSPEGEHLKSVRLPEKPTNVAILSESPVVIFVTARASIFRVIIER</sequence>
<dbReference type="PANTHER" id="PTHR47572:SF4">
    <property type="entry name" value="LACTONASE DRP35"/>
    <property type="match status" value="1"/>
</dbReference>